<dbReference type="InterPro" id="IPR010399">
    <property type="entry name" value="Tify_dom"/>
</dbReference>
<evidence type="ECO:0000256" key="3">
    <source>
        <dbReference type="SAM" id="MobiDB-lite"/>
    </source>
</evidence>
<feature type="compositionally biased region" description="Polar residues" evidence="3">
    <location>
        <begin position="17"/>
        <end position="28"/>
    </location>
</feature>
<evidence type="ECO:0000256" key="2">
    <source>
        <dbReference type="RuleBase" id="RU369065"/>
    </source>
</evidence>
<dbReference type="SMART" id="SM00979">
    <property type="entry name" value="TIFY"/>
    <property type="match status" value="1"/>
</dbReference>
<organism evidence="5">
    <name type="scientific">Opuntia streptacantha</name>
    <name type="common">Prickly pear cactus</name>
    <name type="synonym">Opuntia cardona</name>
    <dbReference type="NCBI Taxonomy" id="393608"/>
    <lineage>
        <taxon>Eukaryota</taxon>
        <taxon>Viridiplantae</taxon>
        <taxon>Streptophyta</taxon>
        <taxon>Embryophyta</taxon>
        <taxon>Tracheophyta</taxon>
        <taxon>Spermatophyta</taxon>
        <taxon>Magnoliopsida</taxon>
        <taxon>eudicotyledons</taxon>
        <taxon>Gunneridae</taxon>
        <taxon>Pentapetalae</taxon>
        <taxon>Caryophyllales</taxon>
        <taxon>Cactineae</taxon>
        <taxon>Cactaceae</taxon>
        <taxon>Opuntioideae</taxon>
        <taxon>Opuntia</taxon>
    </lineage>
</organism>
<feature type="compositionally biased region" description="Polar residues" evidence="3">
    <location>
        <begin position="205"/>
        <end position="217"/>
    </location>
</feature>
<dbReference type="PANTHER" id="PTHR33077:SF8">
    <property type="entry name" value="PROTEIN TIFY 8"/>
    <property type="match status" value="1"/>
</dbReference>
<dbReference type="Pfam" id="PF06200">
    <property type="entry name" value="tify"/>
    <property type="match status" value="1"/>
</dbReference>
<dbReference type="InterPro" id="IPR040390">
    <property type="entry name" value="TIFY/JAZ"/>
</dbReference>
<proteinExistence type="inferred from homology"/>
<dbReference type="AlphaFoldDB" id="A0A7C9CVK1"/>
<reference evidence="5" key="2">
    <citation type="submission" date="2020-07" db="EMBL/GenBank/DDBJ databases">
        <authorList>
            <person name="Vera ALvarez R."/>
            <person name="Arias-Moreno D.M."/>
            <person name="Jimenez-Jacinto V."/>
            <person name="Jimenez-Bremont J.F."/>
            <person name="Swaminathan K."/>
            <person name="Moose S.P."/>
            <person name="Guerrero-Gonzalez M.L."/>
            <person name="Marino-Ramirez L."/>
            <person name="Landsman D."/>
            <person name="Rodriguez-Kessler M."/>
            <person name="Delgado-Sanchez P."/>
        </authorList>
    </citation>
    <scope>NUCLEOTIDE SEQUENCE</scope>
    <source>
        <tissue evidence="5">Cladode</tissue>
    </source>
</reference>
<feature type="region of interest" description="Disordered" evidence="3">
    <location>
        <begin position="232"/>
        <end position="258"/>
    </location>
</feature>
<dbReference type="PANTHER" id="PTHR33077">
    <property type="entry name" value="PROTEIN TIFY 4A-RELATED-RELATED"/>
    <property type="match status" value="1"/>
</dbReference>
<evidence type="ECO:0000256" key="1">
    <source>
        <dbReference type="ARBA" id="ARBA00008614"/>
    </source>
</evidence>
<dbReference type="GO" id="GO:0009611">
    <property type="term" value="P:response to wounding"/>
    <property type="evidence" value="ECO:0007669"/>
    <property type="project" value="UniProtKB-UniRule"/>
</dbReference>
<protein>
    <recommendedName>
        <fullName evidence="2">Protein TIFY</fullName>
    </recommendedName>
    <alternativeName>
        <fullName evidence="2">Jasmonate ZIM domain-containing protein</fullName>
    </alternativeName>
</protein>
<dbReference type="GO" id="GO:2000022">
    <property type="term" value="P:regulation of jasmonic acid mediated signaling pathway"/>
    <property type="evidence" value="ECO:0007669"/>
    <property type="project" value="UniProtKB-UniRule"/>
</dbReference>
<feature type="domain" description="Tify" evidence="4">
    <location>
        <begin position="259"/>
        <end position="294"/>
    </location>
</feature>
<dbReference type="EMBL" id="GISG01062347">
    <property type="protein sequence ID" value="MBA4627500.1"/>
    <property type="molecule type" value="Transcribed_RNA"/>
</dbReference>
<evidence type="ECO:0000313" key="5">
    <source>
        <dbReference type="EMBL" id="MBA4627500.1"/>
    </source>
</evidence>
<sequence>MAKVAMMATTTGTTTTNVGASDTETEQTPPNPTIFRDFLSGTAATVHGTQPSASSPPASDRQMGSLVERISCFGPRNDHSKAEISNRLAGSKRSNSASIFMCSSREAFHQTNPESSHAMKILCKASGRERLIGTGHETSLHGAPQTRLFSSFMSRPTGNMPNLPQSERQYTSCIAQSSVSYQIPPSRFRDGSSGPPVLSELASDEGSQTGNKGSGILNSINASKVITERRPLTLLPNGGKPPSHSADPESSNIPSQRGVASIGRPMTIIYAGQVHVFHGVHPNQADVIMDLAGSSGLSWSTNLHQSLAMATRSDNCLPGGANETSIAVYPSFTQKYDNIVSVGGSPIGRIGSGNQGVLITKDAGTPGQAAESSWDPKYEV</sequence>
<feature type="region of interest" description="Disordered" evidence="3">
    <location>
        <begin position="1"/>
        <end position="31"/>
    </location>
</feature>
<comment type="domain">
    <text evidence="2">The jas domain is required for interaction with COI1.</text>
</comment>
<dbReference type="GO" id="GO:0005634">
    <property type="term" value="C:nucleus"/>
    <property type="evidence" value="ECO:0007669"/>
    <property type="project" value="UniProtKB-SubCell"/>
</dbReference>
<comment type="function">
    <text evidence="2">Repressor of jasmonate responses.</text>
</comment>
<feature type="region of interest" description="Disordered" evidence="3">
    <location>
        <begin position="184"/>
        <end position="217"/>
    </location>
</feature>
<comment type="subcellular location">
    <subcellularLocation>
        <location evidence="2">Nucleus</location>
    </subcellularLocation>
</comment>
<accession>A0A7C9CVK1</accession>
<dbReference type="PROSITE" id="PS51320">
    <property type="entry name" value="TIFY"/>
    <property type="match status" value="1"/>
</dbReference>
<dbReference type="GO" id="GO:0031347">
    <property type="term" value="P:regulation of defense response"/>
    <property type="evidence" value="ECO:0007669"/>
    <property type="project" value="UniProtKB-UniRule"/>
</dbReference>
<evidence type="ECO:0000259" key="4">
    <source>
        <dbReference type="PROSITE" id="PS51320"/>
    </source>
</evidence>
<keyword evidence="2" id="KW-1184">Jasmonic acid signaling pathway</keyword>
<comment type="similarity">
    <text evidence="1 2">Belongs to the TIFY/JAZ family.</text>
</comment>
<name>A0A7C9CVK1_OPUST</name>
<reference evidence="5" key="1">
    <citation type="journal article" date="2013" name="J. Plant Res.">
        <title>Effect of fungi and light on seed germination of three Opuntia species from semiarid lands of central Mexico.</title>
        <authorList>
            <person name="Delgado-Sanchez P."/>
            <person name="Jimenez-Bremont J.F."/>
            <person name="Guerrero-Gonzalez Mde L."/>
            <person name="Flores J."/>
        </authorList>
    </citation>
    <scope>NUCLEOTIDE SEQUENCE</scope>
    <source>
        <tissue evidence="5">Cladode</tissue>
    </source>
</reference>
<keyword evidence="2" id="KW-0539">Nucleus</keyword>